<organism evidence="3">
    <name type="scientific">Cladocopium goreaui</name>
    <dbReference type="NCBI Taxonomy" id="2562237"/>
    <lineage>
        <taxon>Eukaryota</taxon>
        <taxon>Sar</taxon>
        <taxon>Alveolata</taxon>
        <taxon>Dinophyceae</taxon>
        <taxon>Suessiales</taxon>
        <taxon>Symbiodiniaceae</taxon>
        <taxon>Cladocopium</taxon>
    </lineage>
</organism>
<dbReference type="AlphaFoldDB" id="A0A9P1CAJ1"/>
<dbReference type="EMBL" id="CAMXCT010001139">
    <property type="protein sequence ID" value="CAI3987173.1"/>
    <property type="molecule type" value="Genomic_DNA"/>
</dbReference>
<feature type="domain" description="C3H1-type" evidence="2">
    <location>
        <begin position="11"/>
        <end position="38"/>
    </location>
</feature>
<evidence type="ECO:0000259" key="2">
    <source>
        <dbReference type="PROSITE" id="PS50103"/>
    </source>
</evidence>
<reference evidence="3" key="1">
    <citation type="submission" date="2022-10" db="EMBL/GenBank/DDBJ databases">
        <authorList>
            <person name="Chen Y."/>
            <person name="Dougan E. K."/>
            <person name="Chan C."/>
            <person name="Rhodes N."/>
            <person name="Thang M."/>
        </authorList>
    </citation>
    <scope>NUCLEOTIDE SEQUENCE</scope>
</reference>
<gene>
    <name evidence="3" type="ORF">C1SCF055_LOCUS14465</name>
</gene>
<dbReference type="EMBL" id="CAMXCT020001139">
    <property type="protein sequence ID" value="CAL1140548.1"/>
    <property type="molecule type" value="Genomic_DNA"/>
</dbReference>
<dbReference type="Gene3D" id="2.130.10.10">
    <property type="entry name" value="YVTN repeat-like/Quinoprotein amine dehydrogenase"/>
    <property type="match status" value="1"/>
</dbReference>
<dbReference type="EMBL" id="CAMXCT030001139">
    <property type="protein sequence ID" value="CAL4774485.1"/>
    <property type="molecule type" value="Genomic_DNA"/>
</dbReference>
<keyword evidence="1" id="KW-0479">Metal-binding</keyword>
<evidence type="ECO:0000313" key="5">
    <source>
        <dbReference type="Proteomes" id="UP001152797"/>
    </source>
</evidence>
<reference evidence="4 5" key="2">
    <citation type="submission" date="2024-05" db="EMBL/GenBank/DDBJ databases">
        <authorList>
            <person name="Chen Y."/>
            <person name="Shah S."/>
            <person name="Dougan E. K."/>
            <person name="Thang M."/>
            <person name="Chan C."/>
        </authorList>
    </citation>
    <scope>NUCLEOTIDE SEQUENCE [LARGE SCALE GENOMIC DNA]</scope>
</reference>
<evidence type="ECO:0000256" key="1">
    <source>
        <dbReference type="PROSITE-ProRule" id="PRU00723"/>
    </source>
</evidence>
<name>A0A9P1CAJ1_9DINO</name>
<evidence type="ECO:0000313" key="3">
    <source>
        <dbReference type="EMBL" id="CAI3987173.1"/>
    </source>
</evidence>
<dbReference type="Proteomes" id="UP001152797">
    <property type="component" value="Unassembled WGS sequence"/>
</dbReference>
<sequence>MSFKILVDNVERPELCRPHLLRGDCRYGYNCRYQHVTPLRWLSGWAVPLVSNGSRVPFVETLETGKFFHLLDSAPSATARHALLQTVAFVLHKGEVVWCRHVGKTAAQQLWDSFLSLRALSGNGAHLPSTNAAELMMDWPGTVWERVLQQLQDPCIISGTAVAILCSCRSMYKSSTLGEKKLWQMLANSATDWPSLPAEEEPLQGFTKLAQHVKLYRLCWAAMLDTPGSPKTEARRFHGTLHVEVGFEVTALRGNAQLTVAASRRSNELRLFQSRGLGRLPTLRLDRRVDALDLVSENDVLVAGSVDGQLSIHALSDPKTSTRLTRYKAQAARETTGSHLFAGLHFLPGSGGTQVLAAARSQKCAQLLDVTTADIVVDSERLGHSGLVACEVLDHQSSLLVSADGLVRLWDLRSPSLLKVADLPEGSSDESQMVVSVNVGAPFGCAVLSGRALRWADLRAMQMTEVRPATLWPGIFTQGACPARLVMARHGLVAAWYDGPSSPIGCWFAGGPALVPINADHGNTAVSAASISLGGGTPSFAVALARPSRRRRRLVYEVCAAAL</sequence>
<protein>
    <submittedName>
        <fullName evidence="4">Gramicidin S biosynthesis protein GrsT</fullName>
    </submittedName>
</protein>
<keyword evidence="1" id="KW-0862">Zinc</keyword>
<accession>A0A9P1CAJ1</accession>
<dbReference type="GO" id="GO:0008270">
    <property type="term" value="F:zinc ion binding"/>
    <property type="evidence" value="ECO:0007669"/>
    <property type="project" value="UniProtKB-KW"/>
</dbReference>
<dbReference type="OrthoDB" id="10599909at2759"/>
<dbReference type="InterPro" id="IPR015943">
    <property type="entry name" value="WD40/YVTN_repeat-like_dom_sf"/>
</dbReference>
<dbReference type="InterPro" id="IPR000571">
    <property type="entry name" value="Znf_CCCH"/>
</dbReference>
<comment type="caution">
    <text evidence="3">The sequence shown here is derived from an EMBL/GenBank/DDBJ whole genome shotgun (WGS) entry which is preliminary data.</text>
</comment>
<feature type="zinc finger region" description="C3H1-type" evidence="1">
    <location>
        <begin position="11"/>
        <end position="38"/>
    </location>
</feature>
<dbReference type="SUPFAM" id="SSF101898">
    <property type="entry name" value="NHL repeat"/>
    <property type="match status" value="1"/>
</dbReference>
<keyword evidence="5" id="KW-1185">Reference proteome</keyword>
<evidence type="ECO:0000313" key="4">
    <source>
        <dbReference type="EMBL" id="CAL4774485.1"/>
    </source>
</evidence>
<proteinExistence type="predicted"/>
<dbReference type="PROSITE" id="PS50103">
    <property type="entry name" value="ZF_C3H1"/>
    <property type="match status" value="1"/>
</dbReference>
<keyword evidence="1" id="KW-0863">Zinc-finger</keyword>